<evidence type="ECO:0000256" key="4">
    <source>
        <dbReference type="RuleBase" id="RU361177"/>
    </source>
</evidence>
<keyword evidence="5" id="KW-0812">Transmembrane</keyword>
<dbReference type="InterPro" id="IPR002255">
    <property type="entry name" value="Flavin_mOase_3"/>
</dbReference>
<dbReference type="InterPro" id="IPR050346">
    <property type="entry name" value="FMO-like"/>
</dbReference>
<keyword evidence="2 4" id="KW-0274">FAD</keyword>
<reference evidence="6" key="1">
    <citation type="submission" date="2023-05" db="EMBL/GenBank/DDBJ databases">
        <authorList>
            <person name="Stuckert A."/>
        </authorList>
    </citation>
    <scope>NUCLEOTIDE SEQUENCE</scope>
</reference>
<dbReference type="Pfam" id="PF00743">
    <property type="entry name" value="FMO-like"/>
    <property type="match status" value="1"/>
</dbReference>
<name>A0ABN9BNZ4_9NEOB</name>
<evidence type="ECO:0000313" key="7">
    <source>
        <dbReference type="Proteomes" id="UP001162483"/>
    </source>
</evidence>
<evidence type="ECO:0000256" key="3">
    <source>
        <dbReference type="ARBA" id="ARBA00023002"/>
    </source>
</evidence>
<sequence>MVNELNEEEGEKKSWFGRSETLSTDYVNYMDELSSFIGCKPKLPLLCITDPKLAFEVFFGPCSPYQFRLMGPGKWNGARKAILNQWNRTISATRTRVVPSLQECSWIITLVKLMFLPLLLAVFLAWS</sequence>
<dbReference type="Proteomes" id="UP001162483">
    <property type="component" value="Unassembled WGS sequence"/>
</dbReference>
<keyword evidence="5" id="KW-1133">Transmembrane helix</keyword>
<evidence type="ECO:0000313" key="6">
    <source>
        <dbReference type="EMBL" id="CAI9549247.1"/>
    </source>
</evidence>
<keyword evidence="3 4" id="KW-0560">Oxidoreductase</keyword>
<evidence type="ECO:0000256" key="1">
    <source>
        <dbReference type="ARBA" id="ARBA00022630"/>
    </source>
</evidence>
<dbReference type="InterPro" id="IPR020946">
    <property type="entry name" value="Flavin_mOase-like"/>
</dbReference>
<comment type="similarity">
    <text evidence="4">Belongs to the FMO family.</text>
</comment>
<keyword evidence="5" id="KW-0472">Membrane</keyword>
<comment type="cofactor">
    <cofactor evidence="4">
        <name>FAD</name>
        <dbReference type="ChEBI" id="CHEBI:57692"/>
    </cofactor>
</comment>
<dbReference type="PRINTS" id="PR01123">
    <property type="entry name" value="FMOXYGENASE3"/>
</dbReference>
<dbReference type="PANTHER" id="PTHR23023">
    <property type="entry name" value="DIMETHYLANILINE MONOOXYGENASE"/>
    <property type="match status" value="1"/>
</dbReference>
<keyword evidence="7" id="KW-1185">Reference proteome</keyword>
<evidence type="ECO:0000256" key="2">
    <source>
        <dbReference type="ARBA" id="ARBA00022827"/>
    </source>
</evidence>
<comment type="caution">
    <text evidence="6">The sequence shown here is derived from an EMBL/GenBank/DDBJ whole genome shotgun (WGS) entry which is preliminary data.</text>
</comment>
<keyword evidence="1 4" id="KW-0285">Flavoprotein</keyword>
<feature type="transmembrane region" description="Helical" evidence="5">
    <location>
        <begin position="104"/>
        <end position="126"/>
    </location>
</feature>
<accession>A0ABN9BNZ4</accession>
<organism evidence="6 7">
    <name type="scientific">Staurois parvus</name>
    <dbReference type="NCBI Taxonomy" id="386267"/>
    <lineage>
        <taxon>Eukaryota</taxon>
        <taxon>Metazoa</taxon>
        <taxon>Chordata</taxon>
        <taxon>Craniata</taxon>
        <taxon>Vertebrata</taxon>
        <taxon>Euteleostomi</taxon>
        <taxon>Amphibia</taxon>
        <taxon>Batrachia</taxon>
        <taxon>Anura</taxon>
        <taxon>Neobatrachia</taxon>
        <taxon>Ranoidea</taxon>
        <taxon>Ranidae</taxon>
        <taxon>Staurois</taxon>
    </lineage>
</organism>
<gene>
    <name evidence="6" type="ORF">SPARVUS_LOCUS3315426</name>
</gene>
<proteinExistence type="inferred from homology"/>
<evidence type="ECO:0000256" key="5">
    <source>
        <dbReference type="SAM" id="Phobius"/>
    </source>
</evidence>
<protein>
    <recommendedName>
        <fullName evidence="4">Flavin-containing monooxygenase</fullName>
        <ecNumber evidence="4">1.-.-.-</ecNumber>
    </recommendedName>
</protein>
<dbReference type="EC" id="1.-.-.-" evidence="4"/>
<keyword evidence="4" id="KW-0503">Monooxygenase</keyword>
<dbReference type="EMBL" id="CATNWA010005051">
    <property type="protein sequence ID" value="CAI9549247.1"/>
    <property type="molecule type" value="Genomic_DNA"/>
</dbReference>